<evidence type="ECO:0000256" key="2">
    <source>
        <dbReference type="SAM" id="Phobius"/>
    </source>
</evidence>
<keyword evidence="2" id="KW-1133">Transmembrane helix</keyword>
<name>B2GHT3_KOCRD</name>
<dbReference type="EMBL" id="AP009152">
    <property type="protein sequence ID" value="BAG29636.1"/>
    <property type="molecule type" value="Genomic_DNA"/>
</dbReference>
<dbReference type="InterPro" id="IPR021403">
    <property type="entry name" value="DUF3043"/>
</dbReference>
<evidence type="ECO:0000256" key="1">
    <source>
        <dbReference type="SAM" id="MobiDB-lite"/>
    </source>
</evidence>
<dbReference type="STRING" id="378753.KRH_12890"/>
<dbReference type="HOGENOM" id="CLU_091328_1_0_11"/>
<feature type="compositionally biased region" description="Basic and acidic residues" evidence="1">
    <location>
        <begin position="40"/>
        <end position="73"/>
    </location>
</feature>
<dbReference type="Proteomes" id="UP000008838">
    <property type="component" value="Chromosome"/>
</dbReference>
<dbReference type="Pfam" id="PF11241">
    <property type="entry name" value="DUF3043"/>
    <property type="match status" value="1"/>
</dbReference>
<feature type="transmembrane region" description="Helical" evidence="2">
    <location>
        <begin position="109"/>
        <end position="128"/>
    </location>
</feature>
<feature type="compositionally biased region" description="Low complexity" evidence="1">
    <location>
        <begin position="10"/>
        <end position="37"/>
    </location>
</feature>
<dbReference type="eggNOG" id="ENOG5031D67">
    <property type="taxonomic scope" value="Bacteria"/>
</dbReference>
<feature type="region of interest" description="Disordered" evidence="1">
    <location>
        <begin position="1"/>
        <end position="92"/>
    </location>
</feature>
<keyword evidence="4" id="KW-1185">Reference proteome</keyword>
<accession>B2GHT3</accession>
<keyword evidence="2" id="KW-0812">Transmembrane</keyword>
<keyword evidence="2" id="KW-0472">Membrane</keyword>
<reference evidence="3 4" key="1">
    <citation type="journal article" date="2008" name="J. Bacteriol.">
        <title>Complete genome sequence of the soil actinomycete Kocuria rhizophila.</title>
        <authorList>
            <person name="Takarada H."/>
            <person name="Sekine M."/>
            <person name="Kosugi H."/>
            <person name="Matsuo Y."/>
            <person name="Fujisawa T."/>
            <person name="Omata S."/>
            <person name="Kishi E."/>
            <person name="Shimizu A."/>
            <person name="Tsukatani N."/>
            <person name="Tanikawa S."/>
            <person name="Fujita N."/>
            <person name="Harayama S."/>
        </authorList>
    </citation>
    <scope>NUCLEOTIDE SEQUENCE [LARGE SCALE GENOMIC DNA]</scope>
    <source>
        <strain evidence="4">ATCC 9341 / DSM 348 / NBRC 103217 / DC2201</strain>
    </source>
</reference>
<proteinExistence type="predicted"/>
<dbReference type="KEGG" id="krh:KRH_12890"/>
<dbReference type="AlphaFoldDB" id="B2GHT3"/>
<evidence type="ECO:0000313" key="4">
    <source>
        <dbReference type="Proteomes" id="UP000008838"/>
    </source>
</evidence>
<sequence>MFGRKKSDESTGSTAVSASTGTAAPAAPSARAGKGRPTPTRKEQEAARRRPLVPEDRKAAKIESRQAERERRAQAQAGMAAGDERYLGPRDAGPQRRFARDWVDSRFNIGEYVLIFLVLVFLLLFLPVQSVAMTLIWVVYGYIGLCVIDAIIMTTRMHSVMQRKFGSVQRGTRWYAAMRAFTIRRLRLPKPQVRRGERPE</sequence>
<gene>
    <name evidence="3" type="ordered locus">KRH_12890</name>
</gene>
<organism evidence="3 4">
    <name type="scientific">Kocuria rhizophila (strain ATCC 9341 / DSM 348 / NBRC 103217 / DC2201)</name>
    <dbReference type="NCBI Taxonomy" id="378753"/>
    <lineage>
        <taxon>Bacteria</taxon>
        <taxon>Bacillati</taxon>
        <taxon>Actinomycetota</taxon>
        <taxon>Actinomycetes</taxon>
        <taxon>Micrococcales</taxon>
        <taxon>Micrococcaceae</taxon>
        <taxon>Kocuria</taxon>
    </lineage>
</organism>
<protein>
    <submittedName>
        <fullName evidence="3">Hypothetical membrane protein</fullName>
    </submittedName>
</protein>
<feature type="transmembrane region" description="Helical" evidence="2">
    <location>
        <begin position="134"/>
        <end position="154"/>
    </location>
</feature>
<evidence type="ECO:0000313" key="3">
    <source>
        <dbReference type="EMBL" id="BAG29636.1"/>
    </source>
</evidence>